<reference evidence="1" key="2">
    <citation type="submission" date="2022-10" db="EMBL/GenBank/DDBJ databases">
        <authorList>
            <consortium name="ENA_rothamsted_submissions"/>
            <consortium name="culmorum"/>
            <person name="King R."/>
        </authorList>
    </citation>
    <scope>NUCLEOTIDE SEQUENCE</scope>
</reference>
<dbReference type="OrthoDB" id="7472940at2759"/>
<proteinExistence type="predicted"/>
<dbReference type="Proteomes" id="UP001153714">
    <property type="component" value="Chromosome 7"/>
</dbReference>
<dbReference type="EMBL" id="OU893338">
    <property type="protein sequence ID" value="CAG9795341.1"/>
    <property type="molecule type" value="Genomic_DNA"/>
</dbReference>
<accession>A0A9N9REZ3</accession>
<sequence length="413" mass="46380">MSSTKCDSCNIVISEVLAFIQNKLEVMDQISLVQLCLGAFSAEDIAEAKILLYDCIKSGKKKSQRKRDGKTQKDLEDIICVFRELEPKDFPIFVVQNINKLPPVHFDHIDVTRLLKELLVLQRDVVYIKQNYALSEELTALKSDVENIKSASIVNNFEMTNVNAIRRSRSNLTAETYDSGPIGLLHIPESQIKILTQCKPPDGLCSGINESSSPVDKQQDRIMSQSLERMPSPRIGTGGDVSSTEVKLAEPGQAPSAVPSDFPNSKTIISNSTSQKSFSQVASVEGKWREKDRSEDWKLVQRKRYRNRLETAKGEATPKPEIKFRAADSKIPLFINNVDRCTSVDDIINYIQCKTDTIVCMEKIKFKQERGYDAYKILVPRREVTSTRSSLYLSKALVLAQNTQVAAKNDPKA</sequence>
<name>A0A9N9REZ3_9NEOP</name>
<gene>
    <name evidence="1" type="ORF">DIATSA_LOCUS12618</name>
</gene>
<keyword evidence="2" id="KW-1185">Reference proteome</keyword>
<reference evidence="1" key="1">
    <citation type="submission" date="2021-12" db="EMBL/GenBank/DDBJ databases">
        <authorList>
            <person name="King R."/>
        </authorList>
    </citation>
    <scope>NUCLEOTIDE SEQUENCE</scope>
</reference>
<evidence type="ECO:0000313" key="2">
    <source>
        <dbReference type="Proteomes" id="UP001153714"/>
    </source>
</evidence>
<dbReference type="AlphaFoldDB" id="A0A9N9REZ3"/>
<protein>
    <recommendedName>
        <fullName evidence="3">Mutant cadherin</fullName>
    </recommendedName>
</protein>
<evidence type="ECO:0008006" key="3">
    <source>
        <dbReference type="Google" id="ProtNLM"/>
    </source>
</evidence>
<organism evidence="1 2">
    <name type="scientific">Diatraea saccharalis</name>
    <name type="common">sugarcane borer</name>
    <dbReference type="NCBI Taxonomy" id="40085"/>
    <lineage>
        <taxon>Eukaryota</taxon>
        <taxon>Metazoa</taxon>
        <taxon>Ecdysozoa</taxon>
        <taxon>Arthropoda</taxon>
        <taxon>Hexapoda</taxon>
        <taxon>Insecta</taxon>
        <taxon>Pterygota</taxon>
        <taxon>Neoptera</taxon>
        <taxon>Endopterygota</taxon>
        <taxon>Lepidoptera</taxon>
        <taxon>Glossata</taxon>
        <taxon>Ditrysia</taxon>
        <taxon>Pyraloidea</taxon>
        <taxon>Crambidae</taxon>
        <taxon>Crambinae</taxon>
        <taxon>Diatraea</taxon>
    </lineage>
</organism>
<evidence type="ECO:0000313" key="1">
    <source>
        <dbReference type="EMBL" id="CAG9795341.1"/>
    </source>
</evidence>